<dbReference type="Proteomes" id="UP000005267">
    <property type="component" value="Chromosome"/>
</dbReference>
<keyword evidence="2" id="KW-1185">Reference proteome</keyword>
<reference evidence="2" key="2">
    <citation type="journal article" date="2013" name="PLoS ONE">
        <title>Genome implosion elicits host-confinement in Alcaligenaceae: evidence from the comparative genomics of Tetrathiobacter kashmirensis, a pathogen in the making.</title>
        <authorList>
            <person name="Ghosh W."/>
            <person name="Alam M."/>
            <person name="Roy C."/>
            <person name="Pyne P."/>
            <person name="George A."/>
            <person name="Chakraborty R."/>
            <person name="Majumder S."/>
            <person name="Agarwal A."/>
            <person name="Chakraborty S."/>
            <person name="Majumdar S."/>
            <person name="Gupta S.K."/>
        </authorList>
    </citation>
    <scope>NUCLEOTIDE SEQUENCE [LARGE SCALE GENOMIC DNA]</scope>
    <source>
        <strain evidence="2">WT001</strain>
    </source>
</reference>
<dbReference type="STRING" id="1036672.TKWG_09620"/>
<proteinExistence type="predicted"/>
<organism evidence="1 2">
    <name type="scientific">Advenella kashmirensis (strain DSM 17095 / LMG 22695 / WT001)</name>
    <name type="common">Tetrathiobacter kashmirensis</name>
    <dbReference type="NCBI Taxonomy" id="1036672"/>
    <lineage>
        <taxon>Bacteria</taxon>
        <taxon>Pseudomonadati</taxon>
        <taxon>Pseudomonadota</taxon>
        <taxon>Betaproteobacteria</taxon>
        <taxon>Burkholderiales</taxon>
        <taxon>Alcaligenaceae</taxon>
    </lineage>
</organism>
<sequence length="40" mass="4526">MVGVHGVFNMSAKDHSGLDERARVLLRVKNGQWEFAQDLN</sequence>
<name>I3UB49_ADVKW</name>
<evidence type="ECO:0000313" key="1">
    <source>
        <dbReference type="EMBL" id="AFK62237.1"/>
    </source>
</evidence>
<protein>
    <submittedName>
        <fullName evidence="1">Extracellular ligand-binding receptor</fullName>
    </submittedName>
</protein>
<keyword evidence="1" id="KW-0675">Receptor</keyword>
<accession>I3UB49</accession>
<evidence type="ECO:0000313" key="2">
    <source>
        <dbReference type="Proteomes" id="UP000005267"/>
    </source>
</evidence>
<dbReference type="AlphaFoldDB" id="I3UB49"/>
<reference evidence="1 2" key="1">
    <citation type="journal article" date="2011" name="J. Bacteriol.">
        <title>Whole-genome shotgun sequencing of the sulfur-oxidizing chemoautotroph Tetrathiobacter kashmirensis.</title>
        <authorList>
            <person name="Ghosh W."/>
            <person name="George A."/>
            <person name="Agarwal A."/>
            <person name="Raj P."/>
            <person name="Alam M."/>
            <person name="Pyne P."/>
            <person name="Das Gupta S.K."/>
        </authorList>
    </citation>
    <scope>NUCLEOTIDE SEQUENCE [LARGE SCALE GENOMIC DNA]</scope>
    <source>
        <strain evidence="1 2">WT001</strain>
    </source>
</reference>
<dbReference type="Gene3D" id="3.40.50.2300">
    <property type="match status" value="2"/>
</dbReference>
<dbReference type="KEGG" id="aka:TKWG_09620"/>
<dbReference type="EMBL" id="CP003555">
    <property type="protein sequence ID" value="AFK62237.1"/>
    <property type="molecule type" value="Genomic_DNA"/>
</dbReference>
<gene>
    <name evidence="1" type="ordered locus">TKWG_09620</name>
</gene>
<dbReference type="HOGENOM" id="CLU_3283655_0_0_4"/>